<gene>
    <name evidence="2" type="ORF">COLSTE_02441</name>
</gene>
<proteinExistence type="predicted"/>
<keyword evidence="1" id="KW-0472">Membrane</keyword>
<comment type="caution">
    <text evidence="2">The sequence shown here is derived from an EMBL/GenBank/DDBJ whole genome shotgun (WGS) entry which is preliminary data.</text>
</comment>
<evidence type="ECO:0000256" key="1">
    <source>
        <dbReference type="SAM" id="Phobius"/>
    </source>
</evidence>
<keyword evidence="3" id="KW-1185">Reference proteome</keyword>
<dbReference type="AlphaFoldDB" id="B6GEA3"/>
<dbReference type="EMBL" id="ABXJ01000147">
    <property type="protein sequence ID" value="EEA89377.1"/>
    <property type="molecule type" value="Genomic_DNA"/>
</dbReference>
<sequence length="70" mass="7141">MSAWETGRNASRPGRPLVPAQRAQAGLECGAFALARLPAGRLGAVLFLAAVPFLAGCLGMLLTFAQVACG</sequence>
<name>B6GEA3_9ACTN</name>
<dbReference type="HOGENOM" id="CLU_2750844_0_0_11"/>
<protein>
    <submittedName>
        <fullName evidence="2">Uncharacterized protein</fullName>
    </submittedName>
</protein>
<accession>B6GEA3</accession>
<evidence type="ECO:0000313" key="2">
    <source>
        <dbReference type="EMBL" id="EEA89377.1"/>
    </source>
</evidence>
<keyword evidence="1" id="KW-0812">Transmembrane</keyword>
<dbReference type="Proteomes" id="UP000003560">
    <property type="component" value="Unassembled WGS sequence"/>
</dbReference>
<organism evidence="2 3">
    <name type="scientific">Collinsella stercoris DSM 13279</name>
    <dbReference type="NCBI Taxonomy" id="445975"/>
    <lineage>
        <taxon>Bacteria</taxon>
        <taxon>Bacillati</taxon>
        <taxon>Actinomycetota</taxon>
        <taxon>Coriobacteriia</taxon>
        <taxon>Coriobacteriales</taxon>
        <taxon>Coriobacteriaceae</taxon>
        <taxon>Collinsella</taxon>
    </lineage>
</organism>
<reference evidence="2 3" key="2">
    <citation type="submission" date="2008-10" db="EMBL/GenBank/DDBJ databases">
        <authorList>
            <person name="Fulton L."/>
            <person name="Clifton S."/>
            <person name="Fulton B."/>
            <person name="Xu J."/>
            <person name="Minx P."/>
            <person name="Pepin K.H."/>
            <person name="Johnson M."/>
            <person name="Thiruvilangam P."/>
            <person name="Bhonagiri V."/>
            <person name="Nash W.E."/>
            <person name="Mardis E.R."/>
            <person name="Wilson R.K."/>
        </authorList>
    </citation>
    <scope>NUCLEOTIDE SEQUENCE [LARGE SCALE GENOMIC DNA]</scope>
    <source>
        <strain evidence="2 3">DSM 13279</strain>
    </source>
</reference>
<feature type="transmembrane region" description="Helical" evidence="1">
    <location>
        <begin position="42"/>
        <end position="65"/>
    </location>
</feature>
<evidence type="ECO:0000313" key="3">
    <source>
        <dbReference type="Proteomes" id="UP000003560"/>
    </source>
</evidence>
<reference evidence="2 3" key="1">
    <citation type="submission" date="2008-10" db="EMBL/GenBank/DDBJ databases">
        <title>Draft genome sequence of Collinsella stercoris (DSM 13279).</title>
        <authorList>
            <person name="Sudarsanam P."/>
            <person name="Ley R."/>
            <person name="Guruge J."/>
            <person name="Turnbaugh P.J."/>
            <person name="Mahowald M."/>
            <person name="Liep D."/>
            <person name="Gordon J."/>
        </authorList>
    </citation>
    <scope>NUCLEOTIDE SEQUENCE [LARGE SCALE GENOMIC DNA]</scope>
    <source>
        <strain evidence="2 3">DSM 13279</strain>
    </source>
</reference>
<keyword evidence="1" id="KW-1133">Transmembrane helix</keyword>